<protein>
    <submittedName>
        <fullName evidence="1">Uncharacterized protein</fullName>
    </submittedName>
</protein>
<evidence type="ECO:0000313" key="1">
    <source>
        <dbReference type="EMBL" id="JAH48611.1"/>
    </source>
</evidence>
<proteinExistence type="predicted"/>
<sequence>MSGRSGGMPAVKQ</sequence>
<dbReference type="EMBL" id="GBXM01059966">
    <property type="protein sequence ID" value="JAH48611.1"/>
    <property type="molecule type" value="Transcribed_RNA"/>
</dbReference>
<reference evidence="1" key="1">
    <citation type="submission" date="2014-11" db="EMBL/GenBank/DDBJ databases">
        <authorList>
            <person name="Amaro Gonzalez C."/>
        </authorList>
    </citation>
    <scope>NUCLEOTIDE SEQUENCE</scope>
</reference>
<organism evidence="1">
    <name type="scientific">Anguilla anguilla</name>
    <name type="common">European freshwater eel</name>
    <name type="synonym">Muraena anguilla</name>
    <dbReference type="NCBI Taxonomy" id="7936"/>
    <lineage>
        <taxon>Eukaryota</taxon>
        <taxon>Metazoa</taxon>
        <taxon>Chordata</taxon>
        <taxon>Craniata</taxon>
        <taxon>Vertebrata</taxon>
        <taxon>Euteleostomi</taxon>
        <taxon>Actinopterygii</taxon>
        <taxon>Neopterygii</taxon>
        <taxon>Teleostei</taxon>
        <taxon>Anguilliformes</taxon>
        <taxon>Anguillidae</taxon>
        <taxon>Anguilla</taxon>
    </lineage>
</organism>
<accession>A0A0E9T4K2</accession>
<reference evidence="1" key="2">
    <citation type="journal article" date="2015" name="Fish Shellfish Immunol.">
        <title>Early steps in the European eel (Anguilla anguilla)-Vibrio vulnificus interaction in the gills: Role of the RtxA13 toxin.</title>
        <authorList>
            <person name="Callol A."/>
            <person name="Pajuelo D."/>
            <person name="Ebbesson L."/>
            <person name="Teles M."/>
            <person name="MacKenzie S."/>
            <person name="Amaro C."/>
        </authorList>
    </citation>
    <scope>NUCLEOTIDE SEQUENCE</scope>
</reference>
<name>A0A0E9T4K2_ANGAN</name>